<dbReference type="InterPro" id="IPR019748">
    <property type="entry name" value="FERM_central"/>
</dbReference>
<dbReference type="InterPro" id="IPR011993">
    <property type="entry name" value="PH-like_dom_sf"/>
</dbReference>
<feature type="region of interest" description="Disordered" evidence="1">
    <location>
        <begin position="455"/>
        <end position="477"/>
    </location>
</feature>
<dbReference type="SUPFAM" id="SSF47031">
    <property type="entry name" value="Second domain of FERM"/>
    <property type="match status" value="1"/>
</dbReference>
<feature type="domain" description="FERM" evidence="2">
    <location>
        <begin position="9"/>
        <end position="316"/>
    </location>
</feature>
<organism evidence="3 4">
    <name type="scientific">Zoarces viviparus</name>
    <name type="common">Viviparous eelpout</name>
    <name type="synonym">Blennius viviparus</name>
    <dbReference type="NCBI Taxonomy" id="48416"/>
    <lineage>
        <taxon>Eukaryota</taxon>
        <taxon>Metazoa</taxon>
        <taxon>Chordata</taxon>
        <taxon>Craniata</taxon>
        <taxon>Vertebrata</taxon>
        <taxon>Euteleostomi</taxon>
        <taxon>Actinopterygii</taxon>
        <taxon>Neopterygii</taxon>
        <taxon>Teleostei</taxon>
        <taxon>Neoteleostei</taxon>
        <taxon>Acanthomorphata</taxon>
        <taxon>Eupercaria</taxon>
        <taxon>Perciformes</taxon>
        <taxon>Cottioidei</taxon>
        <taxon>Zoarcales</taxon>
        <taxon>Zoarcidae</taxon>
        <taxon>Zoarcinae</taxon>
        <taxon>Zoarces</taxon>
    </lineage>
</organism>
<feature type="compositionally biased region" description="Low complexity" evidence="1">
    <location>
        <begin position="388"/>
        <end position="402"/>
    </location>
</feature>
<dbReference type="SUPFAM" id="SSF54236">
    <property type="entry name" value="Ubiquitin-like"/>
    <property type="match status" value="1"/>
</dbReference>
<evidence type="ECO:0000256" key="1">
    <source>
        <dbReference type="SAM" id="MobiDB-lite"/>
    </source>
</evidence>
<dbReference type="Gene3D" id="2.30.29.30">
    <property type="entry name" value="Pleckstrin-homology domain (PH domain)/Phosphotyrosine-binding domain (PTB)"/>
    <property type="match status" value="1"/>
</dbReference>
<dbReference type="InterPro" id="IPR035963">
    <property type="entry name" value="FERM_2"/>
</dbReference>
<dbReference type="SMART" id="SM00295">
    <property type="entry name" value="B41"/>
    <property type="match status" value="1"/>
</dbReference>
<dbReference type="PANTHER" id="PTHR13429:SF7">
    <property type="entry name" value="FERM DOMAIN-CONTAINING PROTEIN 1"/>
    <property type="match status" value="1"/>
</dbReference>
<comment type="caution">
    <text evidence="3">The sequence shown here is derived from an EMBL/GenBank/DDBJ whole genome shotgun (WGS) entry which is preliminary data.</text>
</comment>
<dbReference type="InterPro" id="IPR014352">
    <property type="entry name" value="FERM/acyl-CoA-bd_prot_sf"/>
</dbReference>
<dbReference type="GO" id="GO:0098592">
    <property type="term" value="C:cytoplasmic side of apical plasma membrane"/>
    <property type="evidence" value="ECO:0007669"/>
    <property type="project" value="TreeGrafter"/>
</dbReference>
<dbReference type="InterPro" id="IPR018980">
    <property type="entry name" value="FERM_PH-like_C"/>
</dbReference>
<dbReference type="Gene3D" id="1.20.80.10">
    <property type="match status" value="1"/>
</dbReference>
<gene>
    <name evidence="3" type="ORF">VZT92_001708</name>
</gene>
<dbReference type="InterPro" id="IPR019749">
    <property type="entry name" value="Band_41_domain"/>
</dbReference>
<dbReference type="SMART" id="SM01196">
    <property type="entry name" value="FERM_C"/>
    <property type="match status" value="1"/>
</dbReference>
<dbReference type="GO" id="GO:0035332">
    <property type="term" value="P:positive regulation of hippo signaling"/>
    <property type="evidence" value="ECO:0007669"/>
    <property type="project" value="TreeGrafter"/>
</dbReference>
<name>A0AAW1G307_ZOAVI</name>
<evidence type="ECO:0000313" key="3">
    <source>
        <dbReference type="EMBL" id="KAK9541685.1"/>
    </source>
</evidence>
<feature type="region of interest" description="Disordered" evidence="1">
    <location>
        <begin position="338"/>
        <end position="430"/>
    </location>
</feature>
<evidence type="ECO:0000313" key="4">
    <source>
        <dbReference type="Proteomes" id="UP001488805"/>
    </source>
</evidence>
<dbReference type="Pfam" id="PF00373">
    <property type="entry name" value="FERM_M"/>
    <property type="match status" value="1"/>
</dbReference>
<keyword evidence="4" id="KW-1185">Reference proteome</keyword>
<dbReference type="Gene3D" id="3.10.20.90">
    <property type="entry name" value="Phosphatidylinositol 3-kinase Catalytic Subunit, Chain A, domain 1"/>
    <property type="match status" value="1"/>
</dbReference>
<dbReference type="InterPro" id="IPR029071">
    <property type="entry name" value="Ubiquitin-like_domsf"/>
</dbReference>
<feature type="compositionally biased region" description="Polar residues" evidence="1">
    <location>
        <begin position="350"/>
        <end position="365"/>
    </location>
</feature>
<dbReference type="Pfam" id="PF09380">
    <property type="entry name" value="FERM_C"/>
    <property type="match status" value="1"/>
</dbReference>
<sequence length="583" mass="66714">MSTSIKQERSICVLLPNKDQLDITVGPKSTGQDVFNRVAELLGIKELHFFGLTVVRDNEHIFLDMEEKLTQYFPKEWKQDFGKGLLRRPLPLVLCLKVQYYIENGRLFCERKARHLYYSDLRERVLRSECRQQEEVYFQLAGYAFQADLGDHPLPREDMEVTPYFEPKEYFPPWIVAKRGVSYLLCHGPKVHQELWGVSSRDAMLLFIKESCRLEDVPVTFYKLQKDKKAERGTALLGLTLRGMQVYQEVDNVRQLLYDFPWSNVGRLTFLGKKFEIQPDGLPSARKLVYYTGSSFRSRHLLLHLSSSHRLYLSLQPALKHIRQLEESEDKKRYRESYISDDLDLDPAGSESSPGLSRHSTSSSGIEADARQHSISMEEEGQRQAEKSLGSAASRGSSRTSGFDTGSKARMEDEGWQEEEIQSNIGSPQEVLVDDPDEMFQLADLLEGVSVDCPELSSETRSQENKACPPDSDEDLGRLRSKDMLQQMLKSRAQVYVDRHSHSLDDVRLFPPPVPLGTTLPPDSSHSYTFGLPGASTNTKTPVDHSYYPLLHCQDRPSFYGRRSTNCLSLDMLSDEQFLEFIL</sequence>
<dbReference type="SUPFAM" id="SSF50729">
    <property type="entry name" value="PH domain-like"/>
    <property type="match status" value="1"/>
</dbReference>
<proteinExistence type="predicted"/>
<dbReference type="InterPro" id="IPR047145">
    <property type="entry name" value="FRMD6-like"/>
</dbReference>
<dbReference type="Pfam" id="PF09379">
    <property type="entry name" value="FERM_N"/>
    <property type="match status" value="1"/>
</dbReference>
<dbReference type="PANTHER" id="PTHR13429">
    <property type="entry name" value="FERM DOMAIN (PROTEIN4.1-EZRIN-RADIXIN-MOESIN) FAMILY"/>
    <property type="match status" value="1"/>
</dbReference>
<reference evidence="3 4" key="1">
    <citation type="journal article" date="2024" name="Genome Biol. Evol.">
        <title>Chromosome-level genome assembly of the viviparous eelpout Zoarces viviparus.</title>
        <authorList>
            <person name="Fuhrmann N."/>
            <person name="Brasseur M.V."/>
            <person name="Bakowski C.E."/>
            <person name="Podsiadlowski L."/>
            <person name="Prost S."/>
            <person name="Krehenwinkel H."/>
            <person name="Mayer C."/>
        </authorList>
    </citation>
    <scope>NUCLEOTIDE SEQUENCE [LARGE SCALE GENOMIC DNA]</scope>
    <source>
        <strain evidence="3">NO-MEL_2022_Ind0_liver</strain>
    </source>
</reference>
<dbReference type="EMBL" id="JBCEZU010000002">
    <property type="protein sequence ID" value="KAK9541685.1"/>
    <property type="molecule type" value="Genomic_DNA"/>
</dbReference>
<dbReference type="InterPro" id="IPR018979">
    <property type="entry name" value="FERM_N"/>
</dbReference>
<dbReference type="Proteomes" id="UP001488805">
    <property type="component" value="Unassembled WGS sequence"/>
</dbReference>
<accession>A0AAW1G307</accession>
<dbReference type="InterPro" id="IPR000299">
    <property type="entry name" value="FERM_domain"/>
</dbReference>
<protein>
    <recommendedName>
        <fullName evidence="2">FERM domain-containing protein</fullName>
    </recommendedName>
</protein>
<evidence type="ECO:0000259" key="2">
    <source>
        <dbReference type="PROSITE" id="PS50057"/>
    </source>
</evidence>
<dbReference type="CDD" id="cd14473">
    <property type="entry name" value="FERM_B-lobe"/>
    <property type="match status" value="1"/>
</dbReference>
<dbReference type="AlphaFoldDB" id="A0AAW1G307"/>
<dbReference type="PROSITE" id="PS50057">
    <property type="entry name" value="FERM_3"/>
    <property type="match status" value="1"/>
</dbReference>